<protein>
    <submittedName>
        <fullName evidence="1">DUF4197 family protein</fullName>
    </submittedName>
</protein>
<sequence>MQTLKAISLIFFTSIAIGVQAGWQDLPIVQQTTSRAGVTSTYQDIMKKVDSFSSFLQSESVDLDQSVTDEALNGLFEVVAQEEKRIRDDPVARSWELLKKVFDF</sequence>
<evidence type="ECO:0000313" key="2">
    <source>
        <dbReference type="Proteomes" id="UP001143307"/>
    </source>
</evidence>
<dbReference type="EMBL" id="SHNP01000004">
    <property type="protein sequence ID" value="MCX2974269.1"/>
    <property type="molecule type" value="Genomic_DNA"/>
</dbReference>
<dbReference type="Proteomes" id="UP001143307">
    <property type="component" value="Unassembled WGS sequence"/>
</dbReference>
<evidence type="ECO:0000313" key="1">
    <source>
        <dbReference type="EMBL" id="MCX2974269.1"/>
    </source>
</evidence>
<reference evidence="1" key="1">
    <citation type="submission" date="2019-02" db="EMBL/GenBank/DDBJ databases">
        <authorList>
            <person name="Li S.-H."/>
        </authorList>
    </citation>
    <scope>NUCLEOTIDE SEQUENCE</scope>
    <source>
        <strain evidence="1">IMCC8485</strain>
    </source>
</reference>
<dbReference type="Pfam" id="PF13852">
    <property type="entry name" value="DUF4197"/>
    <property type="match status" value="1"/>
</dbReference>
<dbReference type="InterPro" id="IPR025245">
    <property type="entry name" value="DUF4197"/>
</dbReference>
<organism evidence="1 2">
    <name type="scientific">Candidatus Seongchinamella marina</name>
    <dbReference type="NCBI Taxonomy" id="2518990"/>
    <lineage>
        <taxon>Bacteria</taxon>
        <taxon>Pseudomonadati</taxon>
        <taxon>Pseudomonadota</taxon>
        <taxon>Gammaproteobacteria</taxon>
        <taxon>Cellvibrionales</taxon>
        <taxon>Halieaceae</taxon>
        <taxon>Seongchinamella</taxon>
    </lineage>
</organism>
<gene>
    <name evidence="1" type="ORF">EYC87_11815</name>
</gene>
<accession>A0ABT3SWK9</accession>
<name>A0ABT3SWK9_9GAMM</name>
<proteinExistence type="predicted"/>
<dbReference type="RefSeq" id="WP_279253063.1">
    <property type="nucleotide sequence ID" value="NZ_SHNP01000004.1"/>
</dbReference>
<comment type="caution">
    <text evidence="1">The sequence shown here is derived from an EMBL/GenBank/DDBJ whole genome shotgun (WGS) entry which is preliminary data.</text>
</comment>
<keyword evidence="2" id="KW-1185">Reference proteome</keyword>